<dbReference type="PANTHER" id="PTHR47773:SF1">
    <property type="entry name" value="C2H2-TYPE DOMAIN-CONTAINING PROTEIN"/>
    <property type="match status" value="1"/>
</dbReference>
<gene>
    <name evidence="2" type="ORF">V1264_005170</name>
</gene>
<comment type="caution">
    <text evidence="2">The sequence shown here is derived from an EMBL/GenBank/DDBJ whole genome shotgun (WGS) entry which is preliminary data.</text>
</comment>
<proteinExistence type="predicted"/>
<reference evidence="2 3" key="1">
    <citation type="submission" date="2024-02" db="EMBL/GenBank/DDBJ databases">
        <title>Chromosome-scale genome assembly of the rough periwinkle Littorina saxatilis.</title>
        <authorList>
            <person name="De Jode A."/>
            <person name="Faria R."/>
            <person name="Formenti G."/>
            <person name="Sims Y."/>
            <person name="Smith T.P."/>
            <person name="Tracey A."/>
            <person name="Wood J.M.D."/>
            <person name="Zagrodzka Z.B."/>
            <person name="Johannesson K."/>
            <person name="Butlin R.K."/>
            <person name="Leder E.H."/>
        </authorList>
    </citation>
    <scope>NUCLEOTIDE SEQUENCE [LARGE SCALE GENOMIC DNA]</scope>
    <source>
        <strain evidence="2">Snail1</strain>
        <tissue evidence="2">Muscle</tissue>
    </source>
</reference>
<feature type="region of interest" description="Disordered" evidence="1">
    <location>
        <begin position="1"/>
        <end position="20"/>
    </location>
</feature>
<evidence type="ECO:0000313" key="2">
    <source>
        <dbReference type="EMBL" id="KAK7095805.1"/>
    </source>
</evidence>
<evidence type="ECO:0000256" key="1">
    <source>
        <dbReference type="SAM" id="MobiDB-lite"/>
    </source>
</evidence>
<evidence type="ECO:0000313" key="3">
    <source>
        <dbReference type="Proteomes" id="UP001374579"/>
    </source>
</evidence>
<dbReference type="Proteomes" id="UP001374579">
    <property type="component" value="Unassembled WGS sequence"/>
</dbReference>
<dbReference type="PANTHER" id="PTHR47773">
    <property type="entry name" value="SI:DKEY-9I5.2-RELATED"/>
    <property type="match status" value="1"/>
</dbReference>
<dbReference type="EMBL" id="JBAMIC010000014">
    <property type="protein sequence ID" value="KAK7095805.1"/>
    <property type="molecule type" value="Genomic_DNA"/>
</dbReference>
<protein>
    <submittedName>
        <fullName evidence="2">Uncharacterized protein</fullName>
    </submittedName>
</protein>
<organism evidence="2 3">
    <name type="scientific">Littorina saxatilis</name>
    <dbReference type="NCBI Taxonomy" id="31220"/>
    <lineage>
        <taxon>Eukaryota</taxon>
        <taxon>Metazoa</taxon>
        <taxon>Spiralia</taxon>
        <taxon>Lophotrochozoa</taxon>
        <taxon>Mollusca</taxon>
        <taxon>Gastropoda</taxon>
        <taxon>Caenogastropoda</taxon>
        <taxon>Littorinimorpha</taxon>
        <taxon>Littorinoidea</taxon>
        <taxon>Littorinidae</taxon>
        <taxon>Littorina</taxon>
    </lineage>
</organism>
<name>A0AAN9AYL0_9CAEN</name>
<keyword evidence="3" id="KW-1185">Reference proteome</keyword>
<dbReference type="AlphaFoldDB" id="A0AAN9AYL0"/>
<feature type="compositionally biased region" description="Basic residues" evidence="1">
    <location>
        <begin position="1"/>
        <end position="12"/>
    </location>
</feature>
<sequence length="222" mass="25037">MNPQQKRRLKEKRNREYKEKKAKEFLQDSPGISLYSETGTMIKGGRLLMTYRCARGSTSLESFHLHLNRFIPGDSAGAVNYQAYLLEGLAHWNQDRAAAALPPTKEPWCYTGLITKGVNQLTNKVLGRKIIPNFKSPLQYTGELIGVDYLLQQSDEQYAKQYAEAAEELSNVDVEAKADDEDEGFNEEKIVEDDGTVVSVEDIFSDLAAGRTELVDYRTGYL</sequence>
<accession>A0AAN9AYL0</accession>